<evidence type="ECO:0000256" key="3">
    <source>
        <dbReference type="ARBA" id="ARBA00022475"/>
    </source>
</evidence>
<reference evidence="7" key="1">
    <citation type="journal article" date="2017" name="Science">
        <title>Giant viruses with an expanded complement of translation system components.</title>
        <authorList>
            <person name="Schulz F."/>
            <person name="Yutin N."/>
            <person name="Ivanova N.N."/>
            <person name="Ortega D.R."/>
            <person name="Lee T.K."/>
            <person name="Vierheilig J."/>
            <person name="Daims H."/>
            <person name="Horn M."/>
            <person name="Wagner M."/>
            <person name="Jensen G.J."/>
            <person name="Kyrpides N.C."/>
            <person name="Koonin E.V."/>
            <person name="Woyke T."/>
        </authorList>
    </citation>
    <scope>NUCLEOTIDE SEQUENCE</scope>
    <source>
        <strain evidence="7">CTV1</strain>
    </source>
</reference>
<evidence type="ECO:0000259" key="6">
    <source>
        <dbReference type="Pfam" id="PF01145"/>
    </source>
</evidence>
<accession>A0A1V0S9G8</accession>
<keyword evidence="4" id="KW-0472">Membrane</keyword>
<proteinExistence type="inferred from homology"/>
<gene>
    <name evidence="7" type="ORF">Catovirus_1_391</name>
</gene>
<sequence>MIGLLELIELLSVYYCAATPQTYIAKTGFGVNTIRVSKSTLKLPFQKVTKINIAPQNVDTEVNVITLDLYQIKIPVSFTLGINKHEVDKHITNANIKKFAVFYIKNDAYTTKMILKNIVESSVSENVNNMKLIEIFTRRNEITKSIINTINKALMIYGLRIYCANIKNISEQNSSTYFFRELQSLIDNKGNSIDDNMRNNKKLSDLNFENYLFYDDANPEKRKSKTLVTREPEEEQDEPEDDEKLLEIINSQKMEIKKKQEEINSLQQKINSPKVTQKTLPNISFIRESTIDHTAEPEKKKSLTGADVVKKFLDFKKEKEMSAKRATKTINVDDDFQVSPKSKSVLEDITPGSSVELIDVNLYNPKQKNYNVTVTNDIPEERKEKVIRNSNVEHNMTVSELRDYFKNKSTEHNVI</sequence>
<dbReference type="Pfam" id="PF01145">
    <property type="entry name" value="Band_7"/>
    <property type="match status" value="1"/>
</dbReference>
<dbReference type="InterPro" id="IPR027705">
    <property type="entry name" value="Flotillin_fam"/>
</dbReference>
<dbReference type="GO" id="GO:0005886">
    <property type="term" value="C:plasma membrane"/>
    <property type="evidence" value="ECO:0007669"/>
    <property type="project" value="UniProtKB-SubCell"/>
</dbReference>
<dbReference type="EMBL" id="KY684083">
    <property type="protein sequence ID" value="ARF08341.1"/>
    <property type="molecule type" value="Genomic_DNA"/>
</dbReference>
<evidence type="ECO:0000256" key="2">
    <source>
        <dbReference type="ARBA" id="ARBA00007161"/>
    </source>
</evidence>
<dbReference type="InterPro" id="IPR036013">
    <property type="entry name" value="Band_7/SPFH_dom_sf"/>
</dbReference>
<evidence type="ECO:0000256" key="4">
    <source>
        <dbReference type="ARBA" id="ARBA00023136"/>
    </source>
</evidence>
<evidence type="ECO:0000313" key="7">
    <source>
        <dbReference type="EMBL" id="ARF08341.1"/>
    </source>
</evidence>
<name>A0A1V0S9G8_9VIRU</name>
<dbReference type="PANTHER" id="PTHR13806:SF31">
    <property type="entry name" value="FLOTILLIN-LIKE PROTEIN 1-RELATED"/>
    <property type="match status" value="1"/>
</dbReference>
<dbReference type="Gene3D" id="3.30.479.30">
    <property type="entry name" value="Band 7 domain"/>
    <property type="match status" value="1"/>
</dbReference>
<comment type="similarity">
    <text evidence="2">Belongs to the band 7/mec-2 family. Flotillin subfamily.</text>
</comment>
<organism evidence="7">
    <name type="scientific">Catovirus CTV1</name>
    <dbReference type="NCBI Taxonomy" id="1977631"/>
    <lineage>
        <taxon>Viruses</taxon>
        <taxon>Varidnaviria</taxon>
        <taxon>Bamfordvirae</taxon>
        <taxon>Nucleocytoviricota</taxon>
        <taxon>Megaviricetes</taxon>
        <taxon>Imitervirales</taxon>
        <taxon>Mimiviridae</taxon>
        <taxon>Klosneuvirinae</taxon>
        <taxon>Catovirus</taxon>
    </lineage>
</organism>
<dbReference type="InterPro" id="IPR001107">
    <property type="entry name" value="Band_7"/>
</dbReference>
<feature type="region of interest" description="Disordered" evidence="5">
    <location>
        <begin position="223"/>
        <end position="242"/>
    </location>
</feature>
<evidence type="ECO:0000256" key="1">
    <source>
        <dbReference type="ARBA" id="ARBA00004236"/>
    </source>
</evidence>
<feature type="domain" description="Band 7" evidence="6">
    <location>
        <begin position="40"/>
        <end position="170"/>
    </location>
</feature>
<feature type="compositionally biased region" description="Acidic residues" evidence="5">
    <location>
        <begin position="232"/>
        <end position="242"/>
    </location>
</feature>
<dbReference type="PANTHER" id="PTHR13806">
    <property type="entry name" value="FLOTILLIN-RELATED"/>
    <property type="match status" value="1"/>
</dbReference>
<comment type="subcellular location">
    <subcellularLocation>
        <location evidence="1">Cell membrane</location>
    </subcellularLocation>
</comment>
<evidence type="ECO:0000256" key="5">
    <source>
        <dbReference type="SAM" id="MobiDB-lite"/>
    </source>
</evidence>
<protein>
    <recommendedName>
        <fullName evidence="6">Band 7 domain-containing protein</fullName>
    </recommendedName>
</protein>
<dbReference type="SUPFAM" id="SSF117892">
    <property type="entry name" value="Band 7/SPFH domain"/>
    <property type="match status" value="1"/>
</dbReference>
<keyword evidence="3" id="KW-1003">Cell membrane</keyword>